<protein>
    <recommendedName>
        <fullName evidence="5">TRAP transporter small permease subunit</fullName>
    </recommendedName>
</protein>
<feature type="compositionally biased region" description="Basic and acidic residues" evidence="1">
    <location>
        <begin position="160"/>
        <end position="170"/>
    </location>
</feature>
<dbReference type="Proteomes" id="UP001378242">
    <property type="component" value="Unassembled WGS sequence"/>
</dbReference>
<sequence length="190" mass="21172">MSQSGNLSLTGKIDNGFSRILCQILNTLKTLLLWLTGLMIVVLLPFAIFEYGEGLADMSLLEWAFVVLSGLLVWRHVHYCQHFSTGFWKGASRLLVSLGILTVVELVVIGLCEIFLWQSEYEELPKQYLLEDDPLVKLATYATLLIALYLAAPTALRSTATKDEQQDEKPSLSPDEADSATSDTFKEPTL</sequence>
<evidence type="ECO:0008006" key="5">
    <source>
        <dbReference type="Google" id="ProtNLM"/>
    </source>
</evidence>
<keyword evidence="2" id="KW-0812">Transmembrane</keyword>
<feature type="transmembrane region" description="Helical" evidence="2">
    <location>
        <begin position="55"/>
        <end position="74"/>
    </location>
</feature>
<reference evidence="3 4" key="1">
    <citation type="submission" date="2024-02" db="EMBL/GenBank/DDBJ databases">
        <title>Bacteria isolated from the canopy kelp, Nereocystis luetkeana.</title>
        <authorList>
            <person name="Pfister C.A."/>
            <person name="Younker I.T."/>
            <person name="Light S.H."/>
        </authorList>
    </citation>
    <scope>NUCLEOTIDE SEQUENCE [LARGE SCALE GENOMIC DNA]</scope>
    <source>
        <strain evidence="3 4">TI.5.07</strain>
    </source>
</reference>
<name>A0ABU9GDV0_COBMA</name>
<organism evidence="3 4">
    <name type="scientific">Cobetia marina</name>
    <name type="common">Deleya marina</name>
    <dbReference type="NCBI Taxonomy" id="28258"/>
    <lineage>
        <taxon>Bacteria</taxon>
        <taxon>Pseudomonadati</taxon>
        <taxon>Pseudomonadota</taxon>
        <taxon>Gammaproteobacteria</taxon>
        <taxon>Oceanospirillales</taxon>
        <taxon>Halomonadaceae</taxon>
        <taxon>Cobetia</taxon>
    </lineage>
</organism>
<keyword evidence="4" id="KW-1185">Reference proteome</keyword>
<comment type="caution">
    <text evidence="3">The sequence shown here is derived from an EMBL/GenBank/DDBJ whole genome shotgun (WGS) entry which is preliminary data.</text>
</comment>
<feature type="region of interest" description="Disordered" evidence="1">
    <location>
        <begin position="160"/>
        <end position="190"/>
    </location>
</feature>
<keyword evidence="2" id="KW-0472">Membrane</keyword>
<evidence type="ECO:0000313" key="4">
    <source>
        <dbReference type="Proteomes" id="UP001378242"/>
    </source>
</evidence>
<proteinExistence type="predicted"/>
<feature type="transmembrane region" description="Helical" evidence="2">
    <location>
        <begin position="31"/>
        <end position="49"/>
    </location>
</feature>
<feature type="transmembrane region" description="Helical" evidence="2">
    <location>
        <begin position="138"/>
        <end position="156"/>
    </location>
</feature>
<keyword evidence="2" id="KW-1133">Transmembrane helix</keyword>
<feature type="transmembrane region" description="Helical" evidence="2">
    <location>
        <begin position="94"/>
        <end position="118"/>
    </location>
</feature>
<gene>
    <name evidence="3" type="ORF">V6243_03510</name>
</gene>
<evidence type="ECO:0000313" key="3">
    <source>
        <dbReference type="EMBL" id="MEL0615885.1"/>
    </source>
</evidence>
<accession>A0ABU9GDV0</accession>
<dbReference type="EMBL" id="JBAKAP010000003">
    <property type="protein sequence ID" value="MEL0615885.1"/>
    <property type="molecule type" value="Genomic_DNA"/>
</dbReference>
<evidence type="ECO:0000256" key="2">
    <source>
        <dbReference type="SAM" id="Phobius"/>
    </source>
</evidence>
<dbReference type="RefSeq" id="WP_341541867.1">
    <property type="nucleotide sequence ID" value="NZ_JBAKAP010000003.1"/>
</dbReference>
<evidence type="ECO:0000256" key="1">
    <source>
        <dbReference type="SAM" id="MobiDB-lite"/>
    </source>
</evidence>